<evidence type="ECO:0000313" key="3">
    <source>
        <dbReference type="Proteomes" id="UP000499080"/>
    </source>
</evidence>
<dbReference type="Pfam" id="PF00078">
    <property type="entry name" value="RVT_1"/>
    <property type="match status" value="1"/>
</dbReference>
<feature type="domain" description="Reverse transcriptase" evidence="1">
    <location>
        <begin position="1"/>
        <end position="171"/>
    </location>
</feature>
<keyword evidence="3" id="KW-1185">Reference proteome</keyword>
<dbReference type="SUPFAM" id="SSF56672">
    <property type="entry name" value="DNA/RNA polymerases"/>
    <property type="match status" value="1"/>
</dbReference>
<evidence type="ECO:0000313" key="2">
    <source>
        <dbReference type="EMBL" id="GBO36765.1"/>
    </source>
</evidence>
<protein>
    <submittedName>
        <fullName evidence="2">RNA-directed DNA polymerase from mobile element jockey</fullName>
    </submittedName>
</protein>
<gene>
    <name evidence="2" type="primary">jockeypol_38</name>
    <name evidence="2" type="ORF">AVEN_164995_1</name>
</gene>
<reference evidence="2 3" key="1">
    <citation type="journal article" date="2019" name="Sci. Rep.">
        <title>Orb-weaving spider Araneus ventricosus genome elucidates the spidroin gene catalogue.</title>
        <authorList>
            <person name="Kono N."/>
            <person name="Nakamura H."/>
            <person name="Ohtoshi R."/>
            <person name="Moran D.A.P."/>
            <person name="Shinohara A."/>
            <person name="Yoshida Y."/>
            <person name="Fujiwara M."/>
            <person name="Mori M."/>
            <person name="Tomita M."/>
            <person name="Arakawa K."/>
        </authorList>
    </citation>
    <scope>NUCLEOTIDE SEQUENCE [LARGE SCALE GENOMIC DNA]</scope>
</reference>
<dbReference type="OrthoDB" id="412981at2759"/>
<comment type="caution">
    <text evidence="2">The sequence shown here is derived from an EMBL/GenBank/DDBJ whole genome shotgun (WGS) entry which is preliminary data.</text>
</comment>
<dbReference type="Proteomes" id="UP000499080">
    <property type="component" value="Unassembled WGS sequence"/>
</dbReference>
<dbReference type="GO" id="GO:0003964">
    <property type="term" value="F:RNA-directed DNA polymerase activity"/>
    <property type="evidence" value="ECO:0007669"/>
    <property type="project" value="UniProtKB-KW"/>
</dbReference>
<dbReference type="PANTHER" id="PTHR33332">
    <property type="entry name" value="REVERSE TRANSCRIPTASE DOMAIN-CONTAINING PROTEIN"/>
    <property type="match status" value="1"/>
</dbReference>
<dbReference type="PROSITE" id="PS50878">
    <property type="entry name" value="RT_POL"/>
    <property type="match status" value="1"/>
</dbReference>
<keyword evidence="2" id="KW-0808">Transferase</keyword>
<evidence type="ECO:0000259" key="1">
    <source>
        <dbReference type="PROSITE" id="PS50878"/>
    </source>
</evidence>
<keyword evidence="2" id="KW-0548">Nucleotidyltransferase</keyword>
<keyword evidence="2" id="KW-0695">RNA-directed DNA polymerase</keyword>
<dbReference type="InterPro" id="IPR043502">
    <property type="entry name" value="DNA/RNA_pol_sf"/>
</dbReference>
<organism evidence="2 3">
    <name type="scientific">Araneus ventricosus</name>
    <name type="common">Orbweaver spider</name>
    <name type="synonym">Epeira ventricosa</name>
    <dbReference type="NCBI Taxonomy" id="182803"/>
    <lineage>
        <taxon>Eukaryota</taxon>
        <taxon>Metazoa</taxon>
        <taxon>Ecdysozoa</taxon>
        <taxon>Arthropoda</taxon>
        <taxon>Chelicerata</taxon>
        <taxon>Arachnida</taxon>
        <taxon>Araneae</taxon>
        <taxon>Araneomorphae</taxon>
        <taxon>Entelegynae</taxon>
        <taxon>Araneoidea</taxon>
        <taxon>Araneidae</taxon>
        <taxon>Araneus</taxon>
    </lineage>
</organism>
<dbReference type="InterPro" id="IPR000477">
    <property type="entry name" value="RT_dom"/>
</dbReference>
<dbReference type="AlphaFoldDB" id="A0A4Y2WGZ1"/>
<dbReference type="EMBL" id="BGPR01061020">
    <property type="protein sequence ID" value="GBO36765.1"/>
    <property type="molecule type" value="Genomic_DNA"/>
</dbReference>
<sequence>MDEGSDAGAAFLDIAKAFDRVWTDGLVYKLIELRVPGSIIRLVATYLRGRHFAVRVGNSLSSERAIAAGVVQGSKVGPHLFNIFVNDIPSPRNCQTKICLFADDSAVLSTGASDHVMSSLNDYLDQLGRWLIKWKVLVNSDKCQSVYFTRRRIPKSTKTLQENNPLEGRNYVPWRHTRQEADIQNPCSRG</sequence>
<name>A0A4Y2WGZ1_ARAVE</name>
<accession>A0A4Y2WGZ1</accession>
<proteinExistence type="predicted"/>